<dbReference type="AlphaFoldDB" id="A0A0X3TPE8"/>
<proteinExistence type="predicted"/>
<evidence type="ECO:0000313" key="8">
    <source>
        <dbReference type="Proteomes" id="UP000053690"/>
    </source>
</evidence>
<gene>
    <name evidence="7" type="ORF">AVO44_16900</name>
</gene>
<dbReference type="GO" id="GO:0046872">
    <property type="term" value="F:metal ion binding"/>
    <property type="evidence" value="ECO:0007669"/>
    <property type="project" value="UniProtKB-KW"/>
</dbReference>
<dbReference type="InterPro" id="IPR036909">
    <property type="entry name" value="Cyt_c-like_dom_sf"/>
</dbReference>
<comment type="caution">
    <text evidence="7">The sequence shown here is derived from an EMBL/GenBank/DDBJ whole genome shotgun (WGS) entry which is preliminary data.</text>
</comment>
<evidence type="ECO:0000256" key="5">
    <source>
        <dbReference type="SAM" id="SignalP"/>
    </source>
</evidence>
<dbReference type="STRING" id="1685378.AVO44_16900"/>
<dbReference type="EMBL" id="LQBP01000009">
    <property type="protein sequence ID" value="KUJ77584.1"/>
    <property type="molecule type" value="Genomic_DNA"/>
</dbReference>
<feature type="domain" description="Cytochrome c" evidence="6">
    <location>
        <begin position="18"/>
        <end position="128"/>
    </location>
</feature>
<feature type="signal peptide" evidence="5">
    <location>
        <begin position="1"/>
        <end position="18"/>
    </location>
</feature>
<dbReference type="Proteomes" id="UP000053690">
    <property type="component" value="Unassembled WGS sequence"/>
</dbReference>
<sequence>MKLYLALLPLIFLGSSLAAQSVGQSLYSSNCVPCHGIDGKGDGPLAAQLGTPPADLTTIAERRDGVWPMLEIMAILDGYSRNTLPREDMPVFENFLDNEMSEFDTGNGQMVLVPTKLIEIVKYLEKIQDPEPTSYVP</sequence>
<dbReference type="Gene3D" id="1.10.760.10">
    <property type="entry name" value="Cytochrome c-like domain"/>
    <property type="match status" value="1"/>
</dbReference>
<name>A0A0X3TPE8_9RHOB</name>
<reference evidence="8" key="1">
    <citation type="submission" date="2015-12" db="EMBL/GenBank/DDBJ databases">
        <authorList>
            <person name="Zhang G."/>
            <person name="Stingl U."/>
        </authorList>
    </citation>
    <scope>NUCLEOTIDE SEQUENCE [LARGE SCALE GENOMIC DNA]</scope>
    <source>
        <strain evidence="8">ZGT108</strain>
    </source>
</reference>
<keyword evidence="8" id="KW-1185">Reference proteome</keyword>
<dbReference type="SUPFAM" id="SSF46626">
    <property type="entry name" value="Cytochrome c"/>
    <property type="match status" value="1"/>
</dbReference>
<evidence type="ECO:0000259" key="6">
    <source>
        <dbReference type="PROSITE" id="PS51007"/>
    </source>
</evidence>
<keyword evidence="2 4" id="KW-0479">Metal-binding</keyword>
<organism evidence="7 8">
    <name type="scientific">Ruegeria profundi</name>
    <dbReference type="NCBI Taxonomy" id="1685378"/>
    <lineage>
        <taxon>Bacteria</taxon>
        <taxon>Pseudomonadati</taxon>
        <taxon>Pseudomonadota</taxon>
        <taxon>Alphaproteobacteria</taxon>
        <taxon>Rhodobacterales</taxon>
        <taxon>Roseobacteraceae</taxon>
        <taxon>Ruegeria</taxon>
    </lineage>
</organism>
<keyword evidence="1 4" id="KW-0349">Heme</keyword>
<dbReference type="PROSITE" id="PS51007">
    <property type="entry name" value="CYTC"/>
    <property type="match status" value="1"/>
</dbReference>
<evidence type="ECO:0000313" key="7">
    <source>
        <dbReference type="EMBL" id="KUJ77584.1"/>
    </source>
</evidence>
<dbReference type="RefSeq" id="WP_068339429.1">
    <property type="nucleotide sequence ID" value="NZ_LQBP01000009.1"/>
</dbReference>
<evidence type="ECO:0000256" key="4">
    <source>
        <dbReference type="PROSITE-ProRule" id="PRU00433"/>
    </source>
</evidence>
<dbReference type="GO" id="GO:0009055">
    <property type="term" value="F:electron transfer activity"/>
    <property type="evidence" value="ECO:0007669"/>
    <property type="project" value="InterPro"/>
</dbReference>
<evidence type="ECO:0000256" key="1">
    <source>
        <dbReference type="ARBA" id="ARBA00022617"/>
    </source>
</evidence>
<evidence type="ECO:0000256" key="3">
    <source>
        <dbReference type="ARBA" id="ARBA00023004"/>
    </source>
</evidence>
<evidence type="ECO:0000256" key="2">
    <source>
        <dbReference type="ARBA" id="ARBA00022723"/>
    </source>
</evidence>
<dbReference type="Pfam" id="PF13442">
    <property type="entry name" value="Cytochrome_CBB3"/>
    <property type="match status" value="1"/>
</dbReference>
<dbReference type="GO" id="GO:0020037">
    <property type="term" value="F:heme binding"/>
    <property type="evidence" value="ECO:0007669"/>
    <property type="project" value="InterPro"/>
</dbReference>
<dbReference type="OrthoDB" id="335174at2"/>
<dbReference type="InterPro" id="IPR009056">
    <property type="entry name" value="Cyt_c-like_dom"/>
</dbReference>
<keyword evidence="3 4" id="KW-0408">Iron</keyword>
<keyword evidence="5" id="KW-0732">Signal</keyword>
<feature type="chain" id="PRO_5007054235" description="Cytochrome c domain-containing protein" evidence="5">
    <location>
        <begin position="19"/>
        <end position="137"/>
    </location>
</feature>
<protein>
    <recommendedName>
        <fullName evidence="6">Cytochrome c domain-containing protein</fullName>
    </recommendedName>
</protein>
<accession>A0A0X3TPE8</accession>